<evidence type="ECO:0000313" key="3">
    <source>
        <dbReference type="Proteomes" id="UP001163336"/>
    </source>
</evidence>
<organism evidence="2 3">
    <name type="scientific">Massilia varians</name>
    <dbReference type="NCBI Taxonomy" id="457921"/>
    <lineage>
        <taxon>Bacteria</taxon>
        <taxon>Pseudomonadati</taxon>
        <taxon>Pseudomonadota</taxon>
        <taxon>Betaproteobacteria</taxon>
        <taxon>Burkholderiales</taxon>
        <taxon>Oxalobacteraceae</taxon>
        <taxon>Telluria group</taxon>
        <taxon>Massilia</taxon>
    </lineage>
</organism>
<name>A0ABN6TA25_9BURK</name>
<proteinExistence type="predicted"/>
<dbReference type="Proteomes" id="UP001163336">
    <property type="component" value="Chromosome"/>
</dbReference>
<gene>
    <name evidence="2" type="ORF">MasN3_08720</name>
</gene>
<dbReference type="InterPro" id="IPR021557">
    <property type="entry name" value="DUF3016"/>
</dbReference>
<evidence type="ECO:0008006" key="4">
    <source>
        <dbReference type="Google" id="ProtNLM"/>
    </source>
</evidence>
<feature type="chain" id="PRO_5045435383" description="DUF3016 domain-containing protein" evidence="1">
    <location>
        <begin position="29"/>
        <end position="167"/>
    </location>
</feature>
<evidence type="ECO:0000256" key="1">
    <source>
        <dbReference type="SAM" id="SignalP"/>
    </source>
</evidence>
<reference evidence="2" key="1">
    <citation type="submission" date="2022-11" db="EMBL/GenBank/DDBJ databases">
        <title>Isolation and characterization of PLA-degrading bacterium Massilia sp. from Antarctic soil.</title>
        <authorList>
            <person name="Sato K."/>
            <person name="Gomez-Fuentes C."/>
            <person name="Ahmad S.A."/>
            <person name="Zulkharnain A."/>
        </authorList>
    </citation>
    <scope>NUCLEOTIDE SEQUENCE</scope>
    <source>
        <strain evidence="2">N-3</strain>
    </source>
</reference>
<keyword evidence="1" id="KW-0732">Signal</keyword>
<dbReference type="Pfam" id="PF11454">
    <property type="entry name" value="DUF3016"/>
    <property type="match status" value="1"/>
</dbReference>
<keyword evidence="3" id="KW-1185">Reference proteome</keyword>
<evidence type="ECO:0000313" key="2">
    <source>
        <dbReference type="EMBL" id="BDT57378.1"/>
    </source>
</evidence>
<sequence length="167" mass="18480">MKGKAMKTVIGKAALAALLALAAGAASAGVTVHYVESDKFSDLPFAPWERKEVLDSLADYFVQLGKSLPAGQELTVDVTDIDLAGREYPNTRGGNDLRVLKGMADWPVMELRYTLSANGQVVKSGKAKLSDMNYLQRGSRMHDSEPLRFEKRMIQEWFDKTILEKKS</sequence>
<accession>A0ABN6TA25</accession>
<dbReference type="EMBL" id="AP026966">
    <property type="protein sequence ID" value="BDT57378.1"/>
    <property type="molecule type" value="Genomic_DNA"/>
</dbReference>
<feature type="signal peptide" evidence="1">
    <location>
        <begin position="1"/>
        <end position="28"/>
    </location>
</feature>
<protein>
    <recommendedName>
        <fullName evidence="4">DUF3016 domain-containing protein</fullName>
    </recommendedName>
</protein>